<dbReference type="InterPro" id="IPR040442">
    <property type="entry name" value="Pyrv_kinase-like_dom_sf"/>
</dbReference>
<sequence>MNQIEKARAFAALHRKGEPVVLYNIWDVGSAVAVAESGARALATGSWSVAATGGFGDGQKIPLLLLCDIARGIVGATDLPVSIDFEGGYAETPGEIAINVAHIVNAGAVGVNIEDQVVGGEGLHGIEAQAERLAAIRAMADARDLPFFVNARTDVFLKEPDGAKHADLLDEAIQRGYAYEKAGARGFFVPGLSDPALIARICKAVSLPVNVMMKPGSPDVATLAALGVARISHGPFPYRAMIAWLKEQAQGIYKS</sequence>
<gene>
    <name evidence="1" type="ORF">AX760_07620</name>
</gene>
<keyword evidence="2" id="KW-1185">Reference proteome</keyword>
<organism evidence="1 2">
    <name type="scientific">Pararhizobium antarcticum</name>
    <dbReference type="NCBI Taxonomy" id="1798805"/>
    <lineage>
        <taxon>Bacteria</taxon>
        <taxon>Pseudomonadati</taxon>
        <taxon>Pseudomonadota</taxon>
        <taxon>Alphaproteobacteria</taxon>
        <taxon>Hyphomicrobiales</taxon>
        <taxon>Rhizobiaceae</taxon>
        <taxon>Rhizobium/Agrobacterium group</taxon>
        <taxon>Pararhizobium</taxon>
    </lineage>
</organism>
<evidence type="ECO:0000313" key="1">
    <source>
        <dbReference type="EMBL" id="OJF90480.1"/>
    </source>
</evidence>
<dbReference type="PANTHER" id="PTHR42905:SF16">
    <property type="entry name" value="CARBOXYPHOSPHONOENOLPYRUVATE PHOSPHONOMUTASE-LIKE PROTEIN (AFU_ORTHOLOGUE AFUA_5G07230)"/>
    <property type="match status" value="1"/>
</dbReference>
<dbReference type="Pfam" id="PF13714">
    <property type="entry name" value="PEP_mutase"/>
    <property type="match status" value="1"/>
</dbReference>
<dbReference type="AlphaFoldDB" id="A0A657LKT6"/>
<evidence type="ECO:0000313" key="2">
    <source>
        <dbReference type="Proteomes" id="UP000182661"/>
    </source>
</evidence>
<reference evidence="1 2" key="1">
    <citation type="submission" date="2016-02" db="EMBL/GenBank/DDBJ databases">
        <title>Genome sequencing of a beta-galactosidase producing bacteria Rhizobium sp. 59.</title>
        <authorList>
            <person name="Wang D."/>
            <person name="Kot W."/>
            <person name="Qin Y."/>
            <person name="Hansen L."/>
            <person name="Naqvi K."/>
            <person name="Rensing C."/>
        </authorList>
    </citation>
    <scope>NUCLEOTIDE SEQUENCE [LARGE SCALE GENOMIC DNA]</scope>
    <source>
        <strain evidence="1 2">59</strain>
    </source>
</reference>
<protein>
    <submittedName>
        <fullName evidence="1">Phosphonomutase</fullName>
    </submittedName>
</protein>
<dbReference type="InterPro" id="IPR015813">
    <property type="entry name" value="Pyrv/PenolPyrv_kinase-like_dom"/>
</dbReference>
<name>A0A657LKT6_9HYPH</name>
<dbReference type="PANTHER" id="PTHR42905">
    <property type="entry name" value="PHOSPHOENOLPYRUVATE CARBOXYLASE"/>
    <property type="match status" value="1"/>
</dbReference>
<dbReference type="Proteomes" id="UP000182661">
    <property type="component" value="Unassembled WGS sequence"/>
</dbReference>
<comment type="caution">
    <text evidence="1">The sequence shown here is derived from an EMBL/GenBank/DDBJ whole genome shotgun (WGS) entry which is preliminary data.</text>
</comment>
<dbReference type="Gene3D" id="3.20.20.60">
    <property type="entry name" value="Phosphoenolpyruvate-binding domains"/>
    <property type="match status" value="1"/>
</dbReference>
<dbReference type="InterPro" id="IPR039556">
    <property type="entry name" value="ICL/PEPM"/>
</dbReference>
<dbReference type="GO" id="GO:0003824">
    <property type="term" value="F:catalytic activity"/>
    <property type="evidence" value="ECO:0007669"/>
    <property type="project" value="InterPro"/>
</dbReference>
<dbReference type="RefSeq" id="WP_071835535.1">
    <property type="nucleotide sequence ID" value="NZ_LSRP01000140.1"/>
</dbReference>
<dbReference type="SUPFAM" id="SSF51621">
    <property type="entry name" value="Phosphoenolpyruvate/pyruvate domain"/>
    <property type="match status" value="1"/>
</dbReference>
<proteinExistence type="predicted"/>
<dbReference type="EMBL" id="LSRP01000140">
    <property type="protein sequence ID" value="OJF90480.1"/>
    <property type="molecule type" value="Genomic_DNA"/>
</dbReference>
<accession>A0A657LKT6</accession>
<dbReference type="CDD" id="cd00377">
    <property type="entry name" value="ICL_PEPM"/>
    <property type="match status" value="1"/>
</dbReference>
<dbReference type="OrthoDB" id="9785398at2"/>